<accession>A0ABT4RVH7</accession>
<keyword evidence="2" id="KW-0378">Hydrolase</keyword>
<dbReference type="RefSeq" id="WP_202958605.1">
    <property type="nucleotide sequence ID" value="NZ_JAPCID010000080.1"/>
</dbReference>
<sequence length="423" mass="45717">MLDPPAPPLNPTPVVHVSPVTPRAAPLDLASASLGQDGTKLKLVVRTRGRYQPAALTGRRRALCLDLTHGQSRETVALCVASVRGRLVLRRDTAVVGTVSRNGGRLTVKFTPADAGLPFGSFRWSVRTRWGDRTDALPRRGTLAARARLLATPRCFGAAALASACRNEKLRTVVSPTPTEALLIPGAPCTVLDATPLLAPCHFGVTPSQAQETVALLGDSHAEHWRAALDVVAQANRWHVVALTRGGCPLTDTPVRHYPAAQAAECQDFNTAARRWLTDHPEVRTVFVAAHDLSLFAGDAVAGYRSAWRSLARSVQRIYVIRDTPSRVSLETSECVERLLRAHEPIDFHCAEPRELALPPDPEAEAARAPGDDRVRLLDLSDFICTPDRCPPVVGGVLVLKDPDHLTRAFSTTLGPYLLRALG</sequence>
<dbReference type="EMBL" id="JAPCID010000080">
    <property type="protein sequence ID" value="MDA0142255.1"/>
    <property type="molecule type" value="Genomic_DNA"/>
</dbReference>
<gene>
    <name evidence="2" type="ORF">OJ962_32525</name>
</gene>
<comment type="caution">
    <text evidence="2">The sequence shown here is derived from an EMBL/GenBank/DDBJ whole genome shotgun (WGS) entry which is preliminary data.</text>
</comment>
<proteinExistence type="predicted"/>
<dbReference type="GO" id="GO:0016787">
    <property type="term" value="F:hydrolase activity"/>
    <property type="evidence" value="ECO:0007669"/>
    <property type="project" value="UniProtKB-KW"/>
</dbReference>
<name>A0ABT4RVH7_9ACTN</name>
<keyword evidence="3" id="KW-1185">Reference proteome</keyword>
<reference evidence="2" key="1">
    <citation type="submission" date="2022-10" db="EMBL/GenBank/DDBJ databases">
        <title>The WGS of Solirubrobacter sp. CPCC 204708.</title>
        <authorList>
            <person name="Jiang Z."/>
        </authorList>
    </citation>
    <scope>NUCLEOTIDE SEQUENCE</scope>
    <source>
        <strain evidence="2">CPCC 204708</strain>
    </source>
</reference>
<feature type="domain" description="SGNH" evidence="1">
    <location>
        <begin position="189"/>
        <end position="418"/>
    </location>
</feature>
<evidence type="ECO:0000259" key="1">
    <source>
        <dbReference type="Pfam" id="PF19040"/>
    </source>
</evidence>
<evidence type="ECO:0000313" key="2">
    <source>
        <dbReference type="EMBL" id="MDA0142255.1"/>
    </source>
</evidence>
<organism evidence="2 3">
    <name type="scientific">Solirubrobacter deserti</name>
    <dbReference type="NCBI Taxonomy" id="2282478"/>
    <lineage>
        <taxon>Bacteria</taxon>
        <taxon>Bacillati</taxon>
        <taxon>Actinomycetota</taxon>
        <taxon>Thermoleophilia</taxon>
        <taxon>Solirubrobacterales</taxon>
        <taxon>Solirubrobacteraceae</taxon>
        <taxon>Solirubrobacter</taxon>
    </lineage>
</organism>
<dbReference type="InterPro" id="IPR043968">
    <property type="entry name" value="SGNH"/>
</dbReference>
<dbReference type="Pfam" id="PF19040">
    <property type="entry name" value="SGNH"/>
    <property type="match status" value="1"/>
</dbReference>
<dbReference type="Proteomes" id="UP001147700">
    <property type="component" value="Unassembled WGS sequence"/>
</dbReference>
<protein>
    <submittedName>
        <fullName evidence="2">SGNH hydrolase domain-containing protein</fullName>
    </submittedName>
</protein>
<evidence type="ECO:0000313" key="3">
    <source>
        <dbReference type="Proteomes" id="UP001147700"/>
    </source>
</evidence>